<keyword evidence="4" id="KW-1185">Reference proteome</keyword>
<organism evidence="3 4">
    <name type="scientific">Acidisarcina polymorpha</name>
    <dbReference type="NCBI Taxonomy" id="2211140"/>
    <lineage>
        <taxon>Bacteria</taxon>
        <taxon>Pseudomonadati</taxon>
        <taxon>Acidobacteriota</taxon>
        <taxon>Terriglobia</taxon>
        <taxon>Terriglobales</taxon>
        <taxon>Acidobacteriaceae</taxon>
        <taxon>Acidisarcina</taxon>
    </lineage>
</organism>
<dbReference type="PANTHER" id="PTHR46401:SF2">
    <property type="entry name" value="GLYCOSYLTRANSFERASE WBBK-RELATED"/>
    <property type="match status" value="1"/>
</dbReference>
<name>A0A2Z5G8F4_9BACT</name>
<accession>A0A2Z5G8F4</accession>
<protein>
    <submittedName>
        <fullName evidence="3">Putative glycosyl transferase</fullName>
    </submittedName>
</protein>
<dbReference type="PANTHER" id="PTHR46401">
    <property type="entry name" value="GLYCOSYLTRANSFERASE WBBK-RELATED"/>
    <property type="match status" value="1"/>
</dbReference>
<evidence type="ECO:0000259" key="2">
    <source>
        <dbReference type="Pfam" id="PF00534"/>
    </source>
</evidence>
<dbReference type="CDD" id="cd03801">
    <property type="entry name" value="GT4_PimA-like"/>
    <property type="match status" value="1"/>
</dbReference>
<sequence length="378" mass="41456">MNGTVFHVLTETDSFSDTHGAALQRWVANVLRFEAEETVVACARGDASWDLPHVRRLHLSGLNYYSKLRGRYRLPWGVRRPLLRRVLRPIITALSPGCVVWIHNRPDYAGAIEKDVRAAGASLVVHLHNSLLVSFPSEVANSFRADKLVFCSNYLATEAASAFPKLDKMAVIHNGADENRFFPKVTPEGSQSNQVTPVVLFAGRLVPEKGAHVFVEAMWLLQARGVKVTGRLIGATGFGSSNGATAYSRKVMQHAPRNVEFGGYQSSRALAEEFRRASVFCSPSVWHEPFGLVNVEAMASGLPIVSTLGGGVPEVFAEGGAVLVARGSAVELADAIERVIRNKGLRLQLAADGYNSFHKNFTWRTVHHRYREVLSSLA</sequence>
<evidence type="ECO:0000313" key="3">
    <source>
        <dbReference type="EMBL" id="AXC14925.1"/>
    </source>
</evidence>
<dbReference type="GO" id="GO:0016757">
    <property type="term" value="F:glycosyltransferase activity"/>
    <property type="evidence" value="ECO:0007669"/>
    <property type="project" value="InterPro"/>
</dbReference>
<keyword evidence="1 3" id="KW-0808">Transferase</keyword>
<dbReference type="EMBL" id="CP030840">
    <property type="protein sequence ID" value="AXC14925.1"/>
    <property type="molecule type" value="Genomic_DNA"/>
</dbReference>
<reference evidence="3 4" key="1">
    <citation type="journal article" date="2018" name="Front. Microbiol.">
        <title>Hydrolytic Capabilities as a Key to Environmental Success: Chitinolytic and Cellulolytic Acidobacteria From Acidic Sub-arctic Soils and Boreal Peatlands.</title>
        <authorList>
            <person name="Belova S.E."/>
            <person name="Ravin N.V."/>
            <person name="Pankratov T.A."/>
            <person name="Rakitin A.L."/>
            <person name="Ivanova A.A."/>
            <person name="Beletsky A.V."/>
            <person name="Mardanov A.V."/>
            <person name="Sinninghe Damste J.S."/>
            <person name="Dedysh S.N."/>
        </authorList>
    </citation>
    <scope>NUCLEOTIDE SEQUENCE [LARGE SCALE GENOMIC DNA]</scope>
    <source>
        <strain evidence="3 4">SBC82</strain>
    </source>
</reference>
<dbReference type="InterPro" id="IPR001296">
    <property type="entry name" value="Glyco_trans_1"/>
</dbReference>
<gene>
    <name evidence="3" type="ORF">ACPOL_5679</name>
</gene>
<feature type="domain" description="Glycosyl transferase family 1" evidence="2">
    <location>
        <begin position="191"/>
        <end position="354"/>
    </location>
</feature>
<evidence type="ECO:0000256" key="1">
    <source>
        <dbReference type="ARBA" id="ARBA00022679"/>
    </source>
</evidence>
<dbReference type="KEGG" id="abas:ACPOL_5679"/>
<dbReference type="Pfam" id="PF00534">
    <property type="entry name" value="Glycos_transf_1"/>
    <property type="match status" value="1"/>
</dbReference>
<dbReference type="Gene3D" id="3.40.50.2000">
    <property type="entry name" value="Glycogen Phosphorylase B"/>
    <property type="match status" value="2"/>
</dbReference>
<dbReference type="Proteomes" id="UP000253606">
    <property type="component" value="Chromosome"/>
</dbReference>
<evidence type="ECO:0000313" key="4">
    <source>
        <dbReference type="Proteomes" id="UP000253606"/>
    </source>
</evidence>
<dbReference type="GO" id="GO:0009103">
    <property type="term" value="P:lipopolysaccharide biosynthetic process"/>
    <property type="evidence" value="ECO:0007669"/>
    <property type="project" value="TreeGrafter"/>
</dbReference>
<dbReference type="AlphaFoldDB" id="A0A2Z5G8F4"/>
<dbReference type="SUPFAM" id="SSF53756">
    <property type="entry name" value="UDP-Glycosyltransferase/glycogen phosphorylase"/>
    <property type="match status" value="1"/>
</dbReference>
<proteinExistence type="predicted"/>
<dbReference type="OrthoDB" id="139410at2"/>